<accession>A0A9X0AN25</accession>
<comment type="caution">
    <text evidence="2">The sequence shown here is derived from an EMBL/GenBank/DDBJ whole genome shotgun (WGS) entry which is preliminary data.</text>
</comment>
<dbReference type="Proteomes" id="UP001152300">
    <property type="component" value="Unassembled WGS sequence"/>
</dbReference>
<gene>
    <name evidence="2" type="ORF">OCU04_006352</name>
</gene>
<dbReference type="OrthoDB" id="5362512at2759"/>
<evidence type="ECO:0000313" key="2">
    <source>
        <dbReference type="EMBL" id="KAJ8065680.1"/>
    </source>
</evidence>
<feature type="domain" description="Heterokaryon incompatibility" evidence="1">
    <location>
        <begin position="194"/>
        <end position="343"/>
    </location>
</feature>
<evidence type="ECO:0000259" key="1">
    <source>
        <dbReference type="Pfam" id="PF06985"/>
    </source>
</evidence>
<name>A0A9X0AN25_9HELO</name>
<reference evidence="2" key="1">
    <citation type="submission" date="2022-11" db="EMBL/GenBank/DDBJ databases">
        <title>Genome Resource of Sclerotinia nivalis Strain SnTB1, a Plant Pathogen Isolated from American Ginseng.</title>
        <authorList>
            <person name="Fan S."/>
        </authorList>
    </citation>
    <scope>NUCLEOTIDE SEQUENCE</scope>
    <source>
        <strain evidence="2">SnTB1</strain>
    </source>
</reference>
<dbReference type="Pfam" id="PF06985">
    <property type="entry name" value="HET"/>
    <property type="match status" value="1"/>
</dbReference>
<evidence type="ECO:0000313" key="3">
    <source>
        <dbReference type="Proteomes" id="UP001152300"/>
    </source>
</evidence>
<dbReference type="EMBL" id="JAPEIS010000006">
    <property type="protein sequence ID" value="KAJ8065680.1"/>
    <property type="molecule type" value="Genomic_DNA"/>
</dbReference>
<proteinExistence type="predicted"/>
<dbReference type="AlphaFoldDB" id="A0A9X0AN25"/>
<dbReference type="InterPro" id="IPR010730">
    <property type="entry name" value="HET"/>
</dbReference>
<dbReference type="PANTHER" id="PTHR33112:SF9">
    <property type="entry name" value="HETEROKARYON INCOMPATIBILITY DOMAIN-CONTAINING PROTEIN"/>
    <property type="match status" value="1"/>
</dbReference>
<keyword evidence="3" id="KW-1185">Reference proteome</keyword>
<protein>
    <recommendedName>
        <fullName evidence="1">Heterokaryon incompatibility domain-containing protein</fullName>
    </recommendedName>
</protein>
<organism evidence="2 3">
    <name type="scientific">Sclerotinia nivalis</name>
    <dbReference type="NCBI Taxonomy" id="352851"/>
    <lineage>
        <taxon>Eukaryota</taxon>
        <taxon>Fungi</taxon>
        <taxon>Dikarya</taxon>
        <taxon>Ascomycota</taxon>
        <taxon>Pezizomycotina</taxon>
        <taxon>Leotiomycetes</taxon>
        <taxon>Helotiales</taxon>
        <taxon>Sclerotiniaceae</taxon>
        <taxon>Sclerotinia</taxon>
    </lineage>
</organism>
<dbReference type="PANTHER" id="PTHR33112">
    <property type="entry name" value="DOMAIN PROTEIN, PUTATIVE-RELATED"/>
    <property type="match status" value="1"/>
</dbReference>
<sequence length="689" mass="78356">MLCKACQQIFCGHRVWTADQIEHKKYAQHHPSLQLLIDASDSGCWICHKLLASLSRDRNIEEIPSKEYSSQNYSKWSLSHREYPAWYSGPKYSLTLSFSFGNEYHYEVSLVPHNDYDGPARNYHASIAGISTMSDAALAQATMWYHECLSKHPACNTSLASTRRMPTRLLRINEDQSYARLIISKEEVTKDSHYSTLSHCWGNSDILKLTTSSLDKFKAGIPLKLLPKTFIEAIYVARKMSIPYLWIDSLCIVQDSVADWQTESASMEYVYGNSSLNIMATASKNSHEGLSRVRDPKLLETCPAVQSKWDNAENNLFYLINCGSWADTMIDAPLLKRGWVLQERVLSPRSLHFCNNELLWECRKMAVCETYPNGQPELCRFMQSKVKLGELSGSELYGVRYLVDGDIANKTEKGIAYDRWEQWISIYSQTHLTKASDKLVAVSALAKCTRAVLNDIYLAGLWRTEFVDQLIWHAKWGSRPREYQAPSWSWASVNGEISLALILPHTKYHIEIDSVQVTPASSVDDTGFILEGHFQARGLLIRDTLVKHPRYNDYSLVGNDNHTIMQVQPDALVNEDETSVVVLPILTYSENPRHYGLCRFHALLLQKRTGSPNGFYTRIGHMESENSFIQNEKGLGFEKSVRKLGFLRKHVSSASRLYKSLRNGKGTDLESESEESLYLADSPGSFVVY</sequence>